<dbReference type="Proteomes" id="UP000244729">
    <property type="component" value="Chromosome"/>
</dbReference>
<protein>
    <submittedName>
        <fullName evidence="1">Uncharacterized protein</fullName>
    </submittedName>
</protein>
<dbReference type="AlphaFoldDB" id="A0A2S0WYD3"/>
<sequence length="82" mass="8306">MGDDDPPTLTLEPGASVAAALTAVNIDPDGGPLDDCPVVQGSDYLVYPPHSFTGVTVSTGEPVPACESSAEFLHVGPVQQQG</sequence>
<proteinExistence type="predicted"/>
<dbReference type="KEGG" id="agm:DCE93_12485"/>
<dbReference type="EMBL" id="CP028913">
    <property type="protein sequence ID" value="AWB96365.1"/>
    <property type="molecule type" value="Genomic_DNA"/>
</dbReference>
<evidence type="ECO:0000313" key="2">
    <source>
        <dbReference type="Proteomes" id="UP000244729"/>
    </source>
</evidence>
<keyword evidence="2" id="KW-1185">Reference proteome</keyword>
<reference evidence="1 2" key="1">
    <citation type="submission" date="2018-04" db="EMBL/GenBank/DDBJ databases">
        <authorList>
            <person name="Li J."/>
        </authorList>
    </citation>
    <scope>NUCLEOTIDE SEQUENCE [LARGE SCALE GENOMIC DNA]</scope>
    <source>
        <strain evidence="2">30A</strain>
    </source>
</reference>
<name>A0A2S0WYD3_9MICO</name>
<gene>
    <name evidence="1" type="ORF">DCE93_12485</name>
</gene>
<accession>A0A2S0WYD3</accession>
<evidence type="ECO:0000313" key="1">
    <source>
        <dbReference type="EMBL" id="AWB96365.1"/>
    </source>
</evidence>
<organism evidence="1 2">
    <name type="scientific">Agromyces badenianii</name>
    <dbReference type="NCBI Taxonomy" id="2080742"/>
    <lineage>
        <taxon>Bacteria</taxon>
        <taxon>Bacillati</taxon>
        <taxon>Actinomycetota</taxon>
        <taxon>Actinomycetes</taxon>
        <taxon>Micrococcales</taxon>
        <taxon>Microbacteriaceae</taxon>
        <taxon>Agromyces</taxon>
    </lineage>
</organism>